<gene>
    <name evidence="2" type="ORF">ACFP1K_40525</name>
</gene>
<evidence type="ECO:0000313" key="2">
    <source>
        <dbReference type="EMBL" id="MFC6087505.1"/>
    </source>
</evidence>
<evidence type="ECO:0000259" key="1">
    <source>
        <dbReference type="Pfam" id="PF13473"/>
    </source>
</evidence>
<evidence type="ECO:0000313" key="3">
    <source>
        <dbReference type="Proteomes" id="UP001596137"/>
    </source>
</evidence>
<dbReference type="Gene3D" id="2.60.40.420">
    <property type="entry name" value="Cupredoxins - blue copper proteins"/>
    <property type="match status" value="1"/>
</dbReference>
<dbReference type="RefSeq" id="WP_380763827.1">
    <property type="nucleotide sequence ID" value="NZ_JBHSRF010000151.1"/>
</dbReference>
<sequence>MGGGGVQVVTVWVTEGGYRPGVVVVGAGRGVEVVFRAVGDPGCGRSVVVLGREVVVPVGGERVVRLPAQPVGRVRFVCGMGMYVGFIDIKDRGSS</sequence>
<accession>A0ABW1NVY9</accession>
<dbReference type="InterPro" id="IPR028096">
    <property type="entry name" value="EfeO_Cupredoxin"/>
</dbReference>
<reference evidence="3" key="1">
    <citation type="journal article" date="2019" name="Int. J. Syst. Evol. Microbiol.">
        <title>The Global Catalogue of Microorganisms (GCM) 10K type strain sequencing project: providing services to taxonomists for standard genome sequencing and annotation.</title>
        <authorList>
            <consortium name="The Broad Institute Genomics Platform"/>
            <consortium name="The Broad Institute Genome Sequencing Center for Infectious Disease"/>
            <person name="Wu L."/>
            <person name="Ma J."/>
        </authorList>
    </citation>
    <scope>NUCLEOTIDE SEQUENCE [LARGE SCALE GENOMIC DNA]</scope>
    <source>
        <strain evidence="3">JCM 30346</strain>
    </source>
</reference>
<protein>
    <submittedName>
        <fullName evidence="2">Cupredoxin domain-containing protein</fullName>
    </submittedName>
</protein>
<dbReference type="EMBL" id="JBHSRF010000151">
    <property type="protein sequence ID" value="MFC6087505.1"/>
    <property type="molecule type" value="Genomic_DNA"/>
</dbReference>
<dbReference type="SUPFAM" id="SSF49503">
    <property type="entry name" value="Cupredoxins"/>
    <property type="match status" value="1"/>
</dbReference>
<comment type="caution">
    <text evidence="2">The sequence shown here is derived from an EMBL/GenBank/DDBJ whole genome shotgun (WGS) entry which is preliminary data.</text>
</comment>
<organism evidence="2 3">
    <name type="scientific">Sphaerisporangium aureirubrum</name>
    <dbReference type="NCBI Taxonomy" id="1544736"/>
    <lineage>
        <taxon>Bacteria</taxon>
        <taxon>Bacillati</taxon>
        <taxon>Actinomycetota</taxon>
        <taxon>Actinomycetes</taxon>
        <taxon>Streptosporangiales</taxon>
        <taxon>Streptosporangiaceae</taxon>
        <taxon>Sphaerisporangium</taxon>
    </lineage>
</organism>
<dbReference type="Proteomes" id="UP001596137">
    <property type="component" value="Unassembled WGS sequence"/>
</dbReference>
<name>A0ABW1NVY9_9ACTN</name>
<keyword evidence="3" id="KW-1185">Reference proteome</keyword>
<dbReference type="Pfam" id="PF13473">
    <property type="entry name" value="Cupredoxin_1"/>
    <property type="match status" value="1"/>
</dbReference>
<dbReference type="InterPro" id="IPR008972">
    <property type="entry name" value="Cupredoxin"/>
</dbReference>
<proteinExistence type="predicted"/>
<feature type="domain" description="EfeO-type cupredoxin-like" evidence="1">
    <location>
        <begin position="7"/>
        <end position="85"/>
    </location>
</feature>